<proteinExistence type="predicted"/>
<dbReference type="Proteomes" id="UP000014113">
    <property type="component" value="Unassembled WGS sequence"/>
</dbReference>
<organism evidence="1 2">
    <name type="scientific">Enterococcus columbae DSM 7374 = ATCC 51263</name>
    <dbReference type="NCBI Taxonomy" id="1121865"/>
    <lineage>
        <taxon>Bacteria</taxon>
        <taxon>Bacillati</taxon>
        <taxon>Bacillota</taxon>
        <taxon>Bacilli</taxon>
        <taxon>Lactobacillales</taxon>
        <taxon>Enterococcaceae</taxon>
        <taxon>Enterococcus</taxon>
    </lineage>
</organism>
<dbReference type="eggNOG" id="COG1399">
    <property type="taxonomic scope" value="Bacteria"/>
</dbReference>
<dbReference type="AlphaFoldDB" id="S1MUH2"/>
<keyword evidence="2" id="KW-1185">Reference proteome</keyword>
<dbReference type="PATRIC" id="fig|1121865.3.peg.985"/>
<name>S1MUH2_9ENTE</name>
<evidence type="ECO:0008006" key="3">
    <source>
        <dbReference type="Google" id="ProtNLM"/>
    </source>
</evidence>
<evidence type="ECO:0000313" key="2">
    <source>
        <dbReference type="Proteomes" id="UP000014113"/>
    </source>
</evidence>
<dbReference type="OrthoDB" id="9790372at2"/>
<protein>
    <recommendedName>
        <fullName evidence="3">Nucleic acid-binding protein</fullName>
    </recommendedName>
</protein>
<dbReference type="Pfam" id="PF02620">
    <property type="entry name" value="YceD"/>
    <property type="match status" value="1"/>
</dbReference>
<dbReference type="EMBL" id="ASWJ01000008">
    <property type="protein sequence ID" value="EOW80457.1"/>
    <property type="molecule type" value="Genomic_DNA"/>
</dbReference>
<gene>
    <name evidence="1" type="ORF">I568_01633</name>
</gene>
<comment type="caution">
    <text evidence="1">The sequence shown here is derived from an EMBL/GenBank/DDBJ whole genome shotgun (WGS) entry which is preliminary data.</text>
</comment>
<evidence type="ECO:0000313" key="1">
    <source>
        <dbReference type="EMBL" id="EOW80457.1"/>
    </source>
</evidence>
<sequence>MKWSLMELRKYQEQNLDFSEVLDLKKALLDRDSSIIDVAKVEVKGFLRVEANDYLTHYHVETMITVPSTRSLEPVCLPLSFDVDEIFMTPEQFAKRDNLIPEEEILLLETQTLNLEESVIDNILLAIPMQVFAEDESDTFPSGNDWVVLSEEAYQKQKESDQKNQFDPRLAKLSALLENEDSSADK</sequence>
<dbReference type="InterPro" id="IPR003772">
    <property type="entry name" value="YceD"/>
</dbReference>
<reference evidence="1 2" key="1">
    <citation type="submission" date="2013-03" db="EMBL/GenBank/DDBJ databases">
        <title>The Genome Sequence of Enterococcus columbae ATCC_51263 (PacBio/Illumina hybrid assembly).</title>
        <authorList>
            <consortium name="The Broad Institute Genomics Platform"/>
            <consortium name="The Broad Institute Genome Sequencing Center for Infectious Disease"/>
            <person name="Earl A."/>
            <person name="Russ C."/>
            <person name="Gilmore M."/>
            <person name="Surin D."/>
            <person name="Walker B."/>
            <person name="Young S."/>
            <person name="Zeng Q."/>
            <person name="Gargeya S."/>
            <person name="Fitzgerald M."/>
            <person name="Haas B."/>
            <person name="Abouelleil A."/>
            <person name="Allen A.W."/>
            <person name="Alvarado L."/>
            <person name="Arachchi H.M."/>
            <person name="Berlin A.M."/>
            <person name="Chapman S.B."/>
            <person name="Gainer-Dewar J."/>
            <person name="Goldberg J."/>
            <person name="Griggs A."/>
            <person name="Gujja S."/>
            <person name="Hansen M."/>
            <person name="Howarth C."/>
            <person name="Imamovic A."/>
            <person name="Ireland A."/>
            <person name="Larimer J."/>
            <person name="McCowan C."/>
            <person name="Murphy C."/>
            <person name="Pearson M."/>
            <person name="Poon T.W."/>
            <person name="Priest M."/>
            <person name="Roberts A."/>
            <person name="Saif S."/>
            <person name="Shea T."/>
            <person name="Sisk P."/>
            <person name="Sykes S."/>
            <person name="Wortman J."/>
            <person name="Nusbaum C."/>
            <person name="Birren B."/>
        </authorList>
    </citation>
    <scope>NUCLEOTIDE SEQUENCE [LARGE SCALE GENOMIC DNA]</scope>
    <source>
        <strain evidence="1 2">ATCC 51263</strain>
    </source>
</reference>
<dbReference type="RefSeq" id="WP_016183156.1">
    <property type="nucleotide sequence ID" value="NZ_JXKI01000001.1"/>
</dbReference>
<dbReference type="STRING" id="1121865.OMW_01013"/>
<accession>S1MUH2</accession>